<accession>A0A5B7ILW8</accession>
<dbReference type="EMBL" id="VSRR010056637">
    <property type="protein sequence ID" value="MPC81334.1"/>
    <property type="molecule type" value="Genomic_DNA"/>
</dbReference>
<dbReference type="Proteomes" id="UP000324222">
    <property type="component" value="Unassembled WGS sequence"/>
</dbReference>
<gene>
    <name evidence="1" type="ORF">E2C01_075944</name>
</gene>
<reference evidence="1 2" key="1">
    <citation type="submission" date="2019-05" db="EMBL/GenBank/DDBJ databases">
        <title>Another draft genome of Portunus trituberculatus and its Hox gene families provides insights of decapod evolution.</title>
        <authorList>
            <person name="Jeong J.-H."/>
            <person name="Song I."/>
            <person name="Kim S."/>
            <person name="Choi T."/>
            <person name="Kim D."/>
            <person name="Ryu S."/>
            <person name="Kim W."/>
        </authorList>
    </citation>
    <scope>NUCLEOTIDE SEQUENCE [LARGE SCALE GENOMIC DNA]</scope>
    <source>
        <tissue evidence="1">Muscle</tissue>
    </source>
</reference>
<comment type="caution">
    <text evidence="1">The sequence shown here is derived from an EMBL/GenBank/DDBJ whole genome shotgun (WGS) entry which is preliminary data.</text>
</comment>
<organism evidence="1 2">
    <name type="scientific">Portunus trituberculatus</name>
    <name type="common">Swimming crab</name>
    <name type="synonym">Neptunus trituberculatus</name>
    <dbReference type="NCBI Taxonomy" id="210409"/>
    <lineage>
        <taxon>Eukaryota</taxon>
        <taxon>Metazoa</taxon>
        <taxon>Ecdysozoa</taxon>
        <taxon>Arthropoda</taxon>
        <taxon>Crustacea</taxon>
        <taxon>Multicrustacea</taxon>
        <taxon>Malacostraca</taxon>
        <taxon>Eumalacostraca</taxon>
        <taxon>Eucarida</taxon>
        <taxon>Decapoda</taxon>
        <taxon>Pleocyemata</taxon>
        <taxon>Brachyura</taxon>
        <taxon>Eubrachyura</taxon>
        <taxon>Portunoidea</taxon>
        <taxon>Portunidae</taxon>
        <taxon>Portuninae</taxon>
        <taxon>Portunus</taxon>
    </lineage>
</organism>
<evidence type="ECO:0000313" key="2">
    <source>
        <dbReference type="Proteomes" id="UP000324222"/>
    </source>
</evidence>
<keyword evidence="2" id="KW-1185">Reference proteome</keyword>
<protein>
    <submittedName>
        <fullName evidence="1">Uncharacterized protein</fullName>
    </submittedName>
</protein>
<sequence>MTRGQHRLYALRVTHLFRILSPLQHSSEASPAGLAVRSDPTVGQLTAAMSVYMRWDWLPFGDVIKRLGGDWFPAHEVINGMRFRIGRM</sequence>
<proteinExistence type="predicted"/>
<name>A0A5B7ILW8_PORTR</name>
<dbReference type="AlphaFoldDB" id="A0A5B7ILW8"/>
<evidence type="ECO:0000313" key="1">
    <source>
        <dbReference type="EMBL" id="MPC81334.1"/>
    </source>
</evidence>